<comment type="caution">
    <text evidence="1">The sequence shown here is derived from an EMBL/GenBank/DDBJ whole genome shotgun (WGS) entry which is preliminary data.</text>
</comment>
<keyword evidence="2" id="KW-1185">Reference proteome</keyword>
<name>A0A540LJ12_MALBA</name>
<reference evidence="1 2" key="1">
    <citation type="journal article" date="2019" name="G3 (Bethesda)">
        <title>Sequencing of a Wild Apple (Malus baccata) Genome Unravels the Differences Between Cultivated and Wild Apple Species Regarding Disease Resistance and Cold Tolerance.</title>
        <authorList>
            <person name="Chen X."/>
        </authorList>
    </citation>
    <scope>NUCLEOTIDE SEQUENCE [LARGE SCALE GENOMIC DNA]</scope>
    <source>
        <strain evidence="2">cv. Shandingzi</strain>
        <tissue evidence="1">Leaves</tissue>
    </source>
</reference>
<dbReference type="AlphaFoldDB" id="A0A540LJ12"/>
<evidence type="ECO:0000313" key="2">
    <source>
        <dbReference type="Proteomes" id="UP000315295"/>
    </source>
</evidence>
<sequence length="58" mass="6481">MEKLGNLNPLAHELATCNRMSGDIALVRYGGNGSLRRAKKSVSYNHKHQLFVSRKVDV</sequence>
<protein>
    <submittedName>
        <fullName evidence="1">Uncharacterized protein</fullName>
    </submittedName>
</protein>
<dbReference type="Proteomes" id="UP000315295">
    <property type="component" value="Unassembled WGS sequence"/>
</dbReference>
<accession>A0A540LJ12</accession>
<evidence type="ECO:0000313" key="1">
    <source>
        <dbReference type="EMBL" id="TQD86292.1"/>
    </source>
</evidence>
<organism evidence="1 2">
    <name type="scientific">Malus baccata</name>
    <name type="common">Siberian crab apple</name>
    <name type="synonym">Pyrus baccata</name>
    <dbReference type="NCBI Taxonomy" id="106549"/>
    <lineage>
        <taxon>Eukaryota</taxon>
        <taxon>Viridiplantae</taxon>
        <taxon>Streptophyta</taxon>
        <taxon>Embryophyta</taxon>
        <taxon>Tracheophyta</taxon>
        <taxon>Spermatophyta</taxon>
        <taxon>Magnoliopsida</taxon>
        <taxon>eudicotyledons</taxon>
        <taxon>Gunneridae</taxon>
        <taxon>Pentapetalae</taxon>
        <taxon>rosids</taxon>
        <taxon>fabids</taxon>
        <taxon>Rosales</taxon>
        <taxon>Rosaceae</taxon>
        <taxon>Amygdaloideae</taxon>
        <taxon>Maleae</taxon>
        <taxon>Malus</taxon>
    </lineage>
</organism>
<gene>
    <name evidence="1" type="ORF">C1H46_028123</name>
</gene>
<proteinExistence type="predicted"/>
<dbReference type="EMBL" id="VIEB01000569">
    <property type="protein sequence ID" value="TQD86292.1"/>
    <property type="molecule type" value="Genomic_DNA"/>
</dbReference>